<feature type="non-terminal residue" evidence="9">
    <location>
        <position position="393"/>
    </location>
</feature>
<dbReference type="InterPro" id="IPR022078">
    <property type="entry name" value="CD99L2"/>
</dbReference>
<dbReference type="EMBL" id="JAUNZN010000001">
    <property type="protein sequence ID" value="KAK4831528.1"/>
    <property type="molecule type" value="Genomic_DNA"/>
</dbReference>
<feature type="transmembrane region" description="Helical" evidence="8">
    <location>
        <begin position="365"/>
        <end position="383"/>
    </location>
</feature>
<protein>
    <submittedName>
        <fullName evidence="9">Uncharacterized protein</fullName>
    </submittedName>
</protein>
<name>A0AAN7SKV8_MYCAM</name>
<proteinExistence type="inferred from homology"/>
<dbReference type="PANTHER" id="PTHR15076">
    <property type="entry name" value="CD99/MIC2 PROTEIN RELATED"/>
    <property type="match status" value="1"/>
</dbReference>
<evidence type="ECO:0000256" key="4">
    <source>
        <dbReference type="ARBA" id="ARBA00022729"/>
    </source>
</evidence>
<evidence type="ECO:0000256" key="3">
    <source>
        <dbReference type="ARBA" id="ARBA00022692"/>
    </source>
</evidence>
<keyword evidence="4" id="KW-0732">Signal</keyword>
<sequence>MKLLECVQRKATKMVKGLEGKTYQERLRSLGLFSLEKRRLRGDLIAVYNFLKGGSGWGGADLLSLVSSDRTQGNGMKLRQGKFRLDIRKRFFTERVVSHWNRLPRLTKPVKAYNWKTSCSMQALWQPMVCRALGREGRRRAPAFLEKLLLKLESYVCGNLDDLSLQDALETTKKPPPSRKPPASDTGNLDDLSLQDALETTKKPPPSRKPPASDTDVGKQGPPANPKDTGNLDDSDLYDGSLPKGGGDGSGSKERKGPSPNNGEEAEALTKPPAAYPQQKGGRTPGSSLAPVASVTVAVQFNGQFPRLNNDAFLAVKRSRKHFIEELGQHDFDLADALDHPDNDLHLGDALGGDSGLIAGVTSPIISAFVILIVGSIAAYSAYKNKRLCFKPH</sequence>
<organism evidence="9 10">
    <name type="scientific">Mycteria americana</name>
    <name type="common">Wood stork</name>
    <dbReference type="NCBI Taxonomy" id="33587"/>
    <lineage>
        <taxon>Eukaryota</taxon>
        <taxon>Metazoa</taxon>
        <taxon>Chordata</taxon>
        <taxon>Craniata</taxon>
        <taxon>Vertebrata</taxon>
        <taxon>Euteleostomi</taxon>
        <taxon>Archelosauria</taxon>
        <taxon>Archosauria</taxon>
        <taxon>Dinosauria</taxon>
        <taxon>Saurischia</taxon>
        <taxon>Theropoda</taxon>
        <taxon>Coelurosauria</taxon>
        <taxon>Aves</taxon>
        <taxon>Neognathae</taxon>
        <taxon>Neoaves</taxon>
        <taxon>Aequornithes</taxon>
        <taxon>Ciconiiformes</taxon>
        <taxon>Ciconiidae</taxon>
        <taxon>Mycteria</taxon>
    </lineage>
</organism>
<feature type="region of interest" description="Disordered" evidence="7">
    <location>
        <begin position="170"/>
        <end position="288"/>
    </location>
</feature>
<evidence type="ECO:0000256" key="1">
    <source>
        <dbReference type="ARBA" id="ARBA00004479"/>
    </source>
</evidence>
<evidence type="ECO:0000256" key="5">
    <source>
        <dbReference type="ARBA" id="ARBA00022989"/>
    </source>
</evidence>
<evidence type="ECO:0000313" key="10">
    <source>
        <dbReference type="Proteomes" id="UP001333110"/>
    </source>
</evidence>
<keyword evidence="10" id="KW-1185">Reference proteome</keyword>
<evidence type="ECO:0000313" key="9">
    <source>
        <dbReference type="EMBL" id="KAK4831528.1"/>
    </source>
</evidence>
<keyword evidence="5 8" id="KW-1133">Transmembrane helix</keyword>
<evidence type="ECO:0000256" key="6">
    <source>
        <dbReference type="ARBA" id="ARBA00023136"/>
    </source>
</evidence>
<dbReference type="GO" id="GO:0034109">
    <property type="term" value="P:homotypic cell-cell adhesion"/>
    <property type="evidence" value="ECO:0007669"/>
    <property type="project" value="TreeGrafter"/>
</dbReference>
<evidence type="ECO:0000256" key="8">
    <source>
        <dbReference type="SAM" id="Phobius"/>
    </source>
</evidence>
<dbReference type="AlphaFoldDB" id="A0AAN7SKV8"/>
<comment type="subcellular location">
    <subcellularLocation>
        <location evidence="1">Membrane</location>
        <topology evidence="1">Single-pass type I membrane protein</topology>
    </subcellularLocation>
</comment>
<comment type="similarity">
    <text evidence="2">Belongs to the CD99 family.</text>
</comment>
<accession>A0AAN7SKV8</accession>
<reference evidence="9 10" key="1">
    <citation type="journal article" date="2023" name="J. Hered.">
        <title>Chromosome-level genome of the wood stork (Mycteria americana) provides insight into avian chromosome evolution.</title>
        <authorList>
            <person name="Flamio R. Jr."/>
            <person name="Ramstad K.M."/>
        </authorList>
    </citation>
    <scope>NUCLEOTIDE SEQUENCE [LARGE SCALE GENOMIC DNA]</scope>
    <source>
        <strain evidence="9">JAX WOST 10</strain>
    </source>
</reference>
<gene>
    <name evidence="9" type="ORF">QYF61_018130</name>
</gene>
<comment type="caution">
    <text evidence="9">The sequence shown here is derived from an EMBL/GenBank/DDBJ whole genome shotgun (WGS) entry which is preliminary data.</text>
</comment>
<keyword evidence="3 8" id="KW-0812">Transmembrane</keyword>
<dbReference type="GO" id="GO:0072683">
    <property type="term" value="P:T cell extravasation"/>
    <property type="evidence" value="ECO:0007669"/>
    <property type="project" value="TreeGrafter"/>
</dbReference>
<evidence type="ECO:0000256" key="2">
    <source>
        <dbReference type="ARBA" id="ARBA00008763"/>
    </source>
</evidence>
<dbReference type="GO" id="GO:2000391">
    <property type="term" value="P:positive regulation of neutrophil extravasation"/>
    <property type="evidence" value="ECO:0007669"/>
    <property type="project" value="TreeGrafter"/>
</dbReference>
<keyword evidence="6 8" id="KW-0472">Membrane</keyword>
<evidence type="ECO:0000256" key="7">
    <source>
        <dbReference type="SAM" id="MobiDB-lite"/>
    </source>
</evidence>
<dbReference type="PANTHER" id="PTHR15076:SF15">
    <property type="entry name" value="CD99 ANTIGEN"/>
    <property type="match status" value="1"/>
</dbReference>
<dbReference type="Proteomes" id="UP001333110">
    <property type="component" value="Unassembled WGS sequence"/>
</dbReference>
<dbReference type="GO" id="GO:0005886">
    <property type="term" value="C:plasma membrane"/>
    <property type="evidence" value="ECO:0007669"/>
    <property type="project" value="TreeGrafter"/>
</dbReference>